<feature type="region of interest" description="C-terminal hotdog fold" evidence="6">
    <location>
        <begin position="1122"/>
        <end position="1279"/>
    </location>
</feature>
<dbReference type="InterPro" id="IPR018201">
    <property type="entry name" value="Ketoacyl_synth_AS"/>
</dbReference>
<comment type="caution">
    <text evidence="11">The sequence shown here is derived from an EMBL/GenBank/DDBJ whole genome shotgun (WGS) entry which is preliminary data.</text>
</comment>
<dbReference type="PROSITE" id="PS50075">
    <property type="entry name" value="CARRIER"/>
    <property type="match status" value="1"/>
</dbReference>
<dbReference type="InterPro" id="IPR032821">
    <property type="entry name" value="PKS_assoc"/>
</dbReference>
<dbReference type="Pfam" id="PF00109">
    <property type="entry name" value="ketoacyl-synt"/>
    <property type="match status" value="1"/>
</dbReference>
<dbReference type="Pfam" id="PF02801">
    <property type="entry name" value="Ketoacyl-synt_C"/>
    <property type="match status" value="1"/>
</dbReference>
<dbReference type="InterPro" id="IPR016036">
    <property type="entry name" value="Malonyl_transacylase_ACP-bd"/>
</dbReference>
<keyword evidence="2" id="KW-0597">Phosphoprotein</keyword>
<reference evidence="11" key="1">
    <citation type="submission" date="2022-07" db="EMBL/GenBank/DDBJ databases">
        <title>Fungi with potential for degradation of polypropylene.</title>
        <authorList>
            <person name="Gostincar C."/>
        </authorList>
    </citation>
    <scope>NUCLEOTIDE SEQUENCE</scope>
    <source>
        <strain evidence="11">EXF-13287</strain>
    </source>
</reference>
<dbReference type="GO" id="GO:0006633">
    <property type="term" value="P:fatty acid biosynthetic process"/>
    <property type="evidence" value="ECO:0007669"/>
    <property type="project" value="InterPro"/>
</dbReference>
<evidence type="ECO:0000256" key="7">
    <source>
        <dbReference type="SAM" id="MobiDB-lite"/>
    </source>
</evidence>
<dbReference type="SUPFAM" id="SSF55048">
    <property type="entry name" value="Probable ACP-binding domain of malonyl-CoA ACP transacylase"/>
    <property type="match status" value="1"/>
</dbReference>
<dbReference type="InterPro" id="IPR020807">
    <property type="entry name" value="PKS_DH"/>
</dbReference>
<dbReference type="Pfam" id="PF16197">
    <property type="entry name" value="KAsynt_C_assoc"/>
    <property type="match status" value="1"/>
</dbReference>
<dbReference type="Pfam" id="PF08659">
    <property type="entry name" value="KR"/>
    <property type="match status" value="1"/>
</dbReference>
<evidence type="ECO:0000259" key="10">
    <source>
        <dbReference type="PROSITE" id="PS52019"/>
    </source>
</evidence>
<proteinExistence type="predicted"/>
<dbReference type="PROSITE" id="PS00012">
    <property type="entry name" value="PHOSPHOPANTETHEINE"/>
    <property type="match status" value="1"/>
</dbReference>
<dbReference type="InterPro" id="IPR013968">
    <property type="entry name" value="PKS_KR"/>
</dbReference>
<evidence type="ECO:0000259" key="8">
    <source>
        <dbReference type="PROSITE" id="PS50075"/>
    </source>
</evidence>
<feature type="domain" description="PKS/mFAS DH" evidence="10">
    <location>
        <begin position="969"/>
        <end position="1279"/>
    </location>
</feature>
<protein>
    <submittedName>
        <fullName evidence="11">Beta-ketoacyl synthase domain-containing protein</fullName>
    </submittedName>
</protein>
<dbReference type="SUPFAM" id="SSF47336">
    <property type="entry name" value="ACP-like"/>
    <property type="match status" value="1"/>
</dbReference>
<evidence type="ECO:0000259" key="9">
    <source>
        <dbReference type="PROSITE" id="PS52004"/>
    </source>
</evidence>
<dbReference type="SUPFAM" id="SSF51735">
    <property type="entry name" value="NAD(P)-binding Rossmann-fold domains"/>
    <property type="match status" value="1"/>
</dbReference>
<dbReference type="Pfam" id="PF14765">
    <property type="entry name" value="PS-DH"/>
    <property type="match status" value="1"/>
</dbReference>
<dbReference type="InterPro" id="IPR001227">
    <property type="entry name" value="Ac_transferase_dom_sf"/>
</dbReference>
<dbReference type="InterPro" id="IPR014030">
    <property type="entry name" value="Ketoacyl_synth_N"/>
</dbReference>
<dbReference type="InterPro" id="IPR049900">
    <property type="entry name" value="PKS_mFAS_DH"/>
</dbReference>
<dbReference type="GO" id="GO:0004315">
    <property type="term" value="F:3-oxoacyl-[acyl-carrier-protein] synthase activity"/>
    <property type="evidence" value="ECO:0007669"/>
    <property type="project" value="InterPro"/>
</dbReference>
<dbReference type="InterPro" id="IPR016039">
    <property type="entry name" value="Thiolase-like"/>
</dbReference>
<evidence type="ECO:0000256" key="4">
    <source>
        <dbReference type="ARBA" id="ARBA00023002"/>
    </source>
</evidence>
<dbReference type="SUPFAM" id="SSF52151">
    <property type="entry name" value="FabD/lysophospholipase-like"/>
    <property type="match status" value="1"/>
</dbReference>
<dbReference type="InterPro" id="IPR049551">
    <property type="entry name" value="PKS_DH_C"/>
</dbReference>
<dbReference type="InterPro" id="IPR009081">
    <property type="entry name" value="PP-bd_ACP"/>
</dbReference>
<feature type="region of interest" description="Disordered" evidence="7">
    <location>
        <begin position="2534"/>
        <end position="2582"/>
    </location>
</feature>
<feature type="domain" description="Carrier" evidence="8">
    <location>
        <begin position="2415"/>
        <end position="2492"/>
    </location>
</feature>
<evidence type="ECO:0000256" key="1">
    <source>
        <dbReference type="ARBA" id="ARBA00022450"/>
    </source>
</evidence>
<dbReference type="PANTHER" id="PTHR43775:SF20">
    <property type="entry name" value="HYBRID PKS-NRPS SYNTHETASE APDA"/>
    <property type="match status" value="1"/>
</dbReference>
<dbReference type="InterPro" id="IPR042104">
    <property type="entry name" value="PKS_dehydratase_sf"/>
</dbReference>
<dbReference type="SUPFAM" id="SSF53901">
    <property type="entry name" value="Thiolase-like"/>
    <property type="match status" value="1"/>
</dbReference>
<keyword evidence="1" id="KW-0596">Phosphopantetheine</keyword>
<feature type="domain" description="Ketosynthase family 3 (KS3)" evidence="9">
    <location>
        <begin position="8"/>
        <end position="452"/>
    </location>
</feature>
<dbReference type="Pfam" id="PF00698">
    <property type="entry name" value="Acyl_transf_1"/>
    <property type="match status" value="1"/>
</dbReference>
<dbReference type="Gene3D" id="3.30.70.3290">
    <property type="match status" value="1"/>
</dbReference>
<evidence type="ECO:0000256" key="3">
    <source>
        <dbReference type="ARBA" id="ARBA00022679"/>
    </source>
</evidence>
<dbReference type="Gene3D" id="3.40.47.10">
    <property type="match status" value="1"/>
</dbReference>
<dbReference type="Pfam" id="PF21089">
    <property type="entry name" value="PKS_DH_N"/>
    <property type="match status" value="1"/>
</dbReference>
<sequence>MPYKAPSLEPIAIVGSSCRFAGDTTSPSTLWELLKDPRDLSKEVPENRFNIKAFYHPDGEYHGTTNSPKAYWLEQDHRIFDATFFNITPKEAEAIDPQQRLLLEVVYEALESAGYTLQQYAGQNVAVFAGVMTADYDTLSQRDDLTASQYYATGNARSIISNRVSYFFNFNGPSMTIDTACSSSLVALHQAVLSIRSGESVMACVTGVNMMITPEQFIVESNLHMLSPSGHCRMWDANADGYARGEGVAALFLKPLSRALADGDRIEGIIRETGVNSDGRTKGITMPNPEAQARLINETYRRAGLNPRNPEDRCQYFEAHGTGTHAGDPREAAAIEDAFFGTAATHQRDDPNPSTPPESRLLVGSVKTVIGHTEGAAGLAGVLKVTLAMRHGTVPPNLHLETLNPSVEPFYANLRIPTTAQPWPRVPTGQPKRASVNSFGFGGTNSHAIVEEYKPAIHDAVALSFSPRLSLPGSIASVQDADADAPSVVLPLLLSGNSQKALVSVAEKYLEYLTTNPTVQPEQLGWHTFARRTALPFKVSVTATTRSELVNGLQGLITKSSHSPAIGTRSRASDGGPKILGVFTGQGAQWATMSSGLLLTNKVYRDTIRELDNVLRQCPNPPSWTLAQEIRAHEGLSRVGIAAISQPLCTAIQIGLVDVLRSLGVTFHTVVGHSSGEMAAAYAAGRLSARDAMLISYYRGMFAHLAGGASGKKGGMVAVGLSKQDAAELCSRPEYSGGICVAASNAPTSVTLSGDIDVVQKVRDDLTEQKIFARMLQIDTAYHSPHMEKPAVKYLEALASVRVSPPKAGNGTNWVSSVHVTGEPNQGDLEAKYWKDNMVQTVLFHEALSTALEQQGPFNFAIEVGPHPALKGPATQTMKAVTGSAVPYVGLLDRKKDDRLAFAEFIGSLWTEFGPSAVQLRPFVENSTRPDLVHQYLEEPPTYPWDHSQTYYRESRIAKQYAFRTDPPHELLGSRTRDDTEYEMRWRNILKLDKLPWIAGHDFQGQALLPASGYCVMARDAAKVALAGRAASIIELEDLEFPSGITVEADSQGVETLFSLSILPATRENRLHSTIDATFVLTSAPADGSATMKKNFSGKLRIVLAEPSPDALPPRARWHAEALEVSTDGFYKMMADTGLRYNGPFKGLRTMERRFDFASTTLKKRHEADTTSLSLSPATLDTCLQTCFATYSSPGDKALWTPFLPKTFERVRFNLAICDLKPDDDSTLTVDAFLTDAKPMTRDSAASFTGDILIYNEQGQMEVQVEGLTVGSFAATRPENDYELYLTTVMDVDPEDEIVEAPTLYMDEPSLVLVESCERVASFYLNKAPARAPLRTKRSAFSLTPDYGVLVSNATANPRSQWPDDTDETITEFIRSSPYHISLDFIRVLGQSLPDILLGMLPTIIEEAHQLFGFQKHLGRIVKQISHRYPRMNILGLTDPELGFTESILSALKTSFLTYTVGTNEKPIQQISHPIYREKIVMKTMDLEQEADYDKVSDYDLAILSTSVISTQSSHRALKRLRTHMKPGAFLVLVHLSRSPLKNRIQKAAGLIAGAEDMLTPPDWPDVLDDCGFGRAPKNGSQFYPPGFGVTVRQVDSELKLKALHPLLESGLAQPSITDTLLILGGVKGQTAHISAEISERLSPVTKQIWTMDALDDIDSSQISSFTAAIFLNDLDEPVLSTMTEKRLETLKALIKPKMTILWVTLNARHGNPDQAASFGFGRTVIAETPSLILRMFDLDTLEGAAPLISDEFARLLQADIVSAGKSGELLWTHECEVHMENGHRLVPRVLPWTDANNRVNAPRRVVSTPVNTLDQVVEIVPSQRRDGSAYYEAQVHPIDPITLDIPGQVTVKVDYSSVDVLQLGYLYSTHVSVGRDMTQGQLVAALTNTNSSFATVSPTCVVPLADHGSVNSPLFISVLVRYLIALSIADNARDKPVILIEPDTLLLKCTMEVLLARGIPIKALTTDVGKSQTYSGVQMLHPHSTAREMQLVFPQQGAYIFDFLPETSRLSEMVQEFMPDGCEYHGRYSLLTSAHLNTLEEATIIEPLWHKGIALALARSAQMTETGYDAVVPPLLSAPELLHRPELTEPFQILDWKKDRIVPNITKPVVEEQLLRPYKTYLLVGLTRDLGQSLCRLFIRHGARNIVLVSRNPNRTPKWRDELNDAGANIQIESLDVTNLEAVLAFKRNLEQTMPPVAGIVNGAMVLDDRVFSQMDLNTLNRVMRPKALGSKNLDIAFDSPDMEFFIMTSSFAAIGGHPGQSNYAAANMYMNGLAASRRSRGLPGMALNIGVIYGLGFLHREKDELYAGLEREGYPPISERDVHHMFLEAIVAGRPPKPSPAKQSSPQIADITTGLSRFRFDGPNPLHWHLDPRFSHFTVPDTTADSSAADEGGAGQKKQSVKELLARAETAEDAAGILLGAFTAHLEGLLQLPPGSAHGENSISELGVDSLVAVDIRSWFWRSTETDVAVMKILASPSIKKLTSDIADSLVASRSKPPVSETAAAAGETVPVPVATPQPALPRIDTANVAPSMKAAAATGSDSSPGASTTAASSTEGRGLTDASPSSTEGIRGEGYFGGK</sequence>
<evidence type="ECO:0000256" key="6">
    <source>
        <dbReference type="PROSITE-ProRule" id="PRU01363"/>
    </source>
</evidence>
<keyword evidence="3" id="KW-0808">Transferase</keyword>
<dbReference type="CDD" id="cd00833">
    <property type="entry name" value="PKS"/>
    <property type="match status" value="1"/>
</dbReference>
<dbReference type="InterPro" id="IPR006162">
    <property type="entry name" value="Ppantetheine_attach_site"/>
</dbReference>
<feature type="compositionally biased region" description="Low complexity" evidence="7">
    <location>
        <begin position="2537"/>
        <end position="2557"/>
    </location>
</feature>
<dbReference type="SMART" id="SM00822">
    <property type="entry name" value="PKS_KR"/>
    <property type="match status" value="1"/>
</dbReference>
<dbReference type="InterPro" id="IPR049552">
    <property type="entry name" value="PKS_DH_N"/>
</dbReference>
<evidence type="ECO:0000256" key="5">
    <source>
        <dbReference type="ARBA" id="ARBA00023268"/>
    </source>
</evidence>
<gene>
    <name evidence="11" type="ORF">NKR19_g3898</name>
</gene>
<keyword evidence="5" id="KW-0511">Multifunctional enzyme</keyword>
<dbReference type="Gene3D" id="3.40.50.720">
    <property type="entry name" value="NAD(P)-binding Rossmann-like Domain"/>
    <property type="match status" value="2"/>
</dbReference>
<dbReference type="PROSITE" id="PS00606">
    <property type="entry name" value="KS3_1"/>
    <property type="match status" value="1"/>
</dbReference>
<dbReference type="GO" id="GO:0004312">
    <property type="term" value="F:fatty acid synthase activity"/>
    <property type="evidence" value="ECO:0007669"/>
    <property type="project" value="TreeGrafter"/>
</dbReference>
<dbReference type="EMBL" id="JANBVN010000046">
    <property type="protein sequence ID" value="KAJ9157032.1"/>
    <property type="molecule type" value="Genomic_DNA"/>
</dbReference>
<dbReference type="InterPro" id="IPR016035">
    <property type="entry name" value="Acyl_Trfase/lysoPLipase"/>
</dbReference>
<dbReference type="SMART" id="SM00827">
    <property type="entry name" value="PKS_AT"/>
    <property type="match status" value="1"/>
</dbReference>
<dbReference type="Gene3D" id="3.40.366.10">
    <property type="entry name" value="Malonyl-Coenzyme A Acyl Carrier Protein, domain 2"/>
    <property type="match status" value="1"/>
</dbReference>
<keyword evidence="12" id="KW-1185">Reference proteome</keyword>
<dbReference type="InterPro" id="IPR020841">
    <property type="entry name" value="PKS_Beta-ketoAc_synthase_dom"/>
</dbReference>
<feature type="region of interest" description="Disordered" evidence="7">
    <location>
        <begin position="2496"/>
        <end position="2521"/>
    </location>
</feature>
<feature type="active site" description="Proton donor; for dehydratase activity" evidence="6">
    <location>
        <position position="1181"/>
    </location>
</feature>
<dbReference type="Gene3D" id="3.40.50.150">
    <property type="entry name" value="Vaccinia Virus protein VP39"/>
    <property type="match status" value="1"/>
</dbReference>
<organism evidence="11 12">
    <name type="scientific">Coniochaeta hoffmannii</name>
    <dbReference type="NCBI Taxonomy" id="91930"/>
    <lineage>
        <taxon>Eukaryota</taxon>
        <taxon>Fungi</taxon>
        <taxon>Dikarya</taxon>
        <taxon>Ascomycota</taxon>
        <taxon>Pezizomycotina</taxon>
        <taxon>Sordariomycetes</taxon>
        <taxon>Sordariomycetidae</taxon>
        <taxon>Coniochaetales</taxon>
        <taxon>Coniochaetaceae</taxon>
        <taxon>Coniochaeta</taxon>
    </lineage>
</organism>
<dbReference type="InterPro" id="IPR014043">
    <property type="entry name" value="Acyl_transferase_dom"/>
</dbReference>
<dbReference type="FunFam" id="3.40.47.10:FF:000019">
    <property type="entry name" value="Polyketide synthase type I"/>
    <property type="match status" value="1"/>
</dbReference>
<feature type="region of interest" description="N-terminal hotdog fold" evidence="6">
    <location>
        <begin position="969"/>
        <end position="1107"/>
    </location>
</feature>
<evidence type="ECO:0000313" key="11">
    <source>
        <dbReference type="EMBL" id="KAJ9157032.1"/>
    </source>
</evidence>
<dbReference type="InterPro" id="IPR036291">
    <property type="entry name" value="NAD(P)-bd_dom_sf"/>
</dbReference>
<evidence type="ECO:0000256" key="2">
    <source>
        <dbReference type="ARBA" id="ARBA00022553"/>
    </source>
</evidence>
<dbReference type="InterPro" id="IPR029063">
    <property type="entry name" value="SAM-dependent_MTases_sf"/>
</dbReference>
<dbReference type="InterPro" id="IPR014031">
    <property type="entry name" value="Ketoacyl_synth_C"/>
</dbReference>
<dbReference type="GO" id="GO:0031177">
    <property type="term" value="F:phosphopantetheine binding"/>
    <property type="evidence" value="ECO:0007669"/>
    <property type="project" value="InterPro"/>
</dbReference>
<feature type="active site" description="Proton acceptor; for dehydratase activity" evidence="6">
    <location>
        <position position="1001"/>
    </location>
</feature>
<dbReference type="PROSITE" id="PS52004">
    <property type="entry name" value="KS3_2"/>
    <property type="match status" value="1"/>
</dbReference>
<dbReference type="InterPro" id="IPR057326">
    <property type="entry name" value="KR_dom"/>
</dbReference>
<keyword evidence="4" id="KW-0560">Oxidoreductase</keyword>
<dbReference type="SMART" id="SM00823">
    <property type="entry name" value="PKS_PP"/>
    <property type="match status" value="1"/>
</dbReference>
<dbReference type="Gene3D" id="1.10.1200.10">
    <property type="entry name" value="ACP-like"/>
    <property type="match status" value="1"/>
</dbReference>
<accession>A0AA38SEK2</accession>
<dbReference type="InterPro" id="IPR020806">
    <property type="entry name" value="PKS_PP-bd"/>
</dbReference>
<dbReference type="Gene3D" id="3.10.129.110">
    <property type="entry name" value="Polyketide synthase dehydratase"/>
    <property type="match status" value="1"/>
</dbReference>
<dbReference type="SMART" id="SM00826">
    <property type="entry name" value="PKS_DH"/>
    <property type="match status" value="1"/>
</dbReference>
<dbReference type="PROSITE" id="PS52019">
    <property type="entry name" value="PKS_MFAS_DH"/>
    <property type="match status" value="1"/>
</dbReference>
<dbReference type="Proteomes" id="UP001174691">
    <property type="component" value="Unassembled WGS sequence"/>
</dbReference>
<dbReference type="InterPro" id="IPR050091">
    <property type="entry name" value="PKS_NRPS_Biosynth_Enz"/>
</dbReference>
<name>A0AA38SEK2_9PEZI</name>
<dbReference type="GO" id="GO:0044550">
    <property type="term" value="P:secondary metabolite biosynthetic process"/>
    <property type="evidence" value="ECO:0007669"/>
    <property type="project" value="TreeGrafter"/>
</dbReference>
<dbReference type="PANTHER" id="PTHR43775">
    <property type="entry name" value="FATTY ACID SYNTHASE"/>
    <property type="match status" value="1"/>
</dbReference>
<evidence type="ECO:0000313" key="12">
    <source>
        <dbReference type="Proteomes" id="UP001174691"/>
    </source>
</evidence>
<dbReference type="InterPro" id="IPR036736">
    <property type="entry name" value="ACP-like_sf"/>
</dbReference>
<dbReference type="GO" id="GO:0016491">
    <property type="term" value="F:oxidoreductase activity"/>
    <property type="evidence" value="ECO:0007669"/>
    <property type="project" value="UniProtKB-KW"/>
</dbReference>
<dbReference type="SMART" id="SM00825">
    <property type="entry name" value="PKS_KS"/>
    <property type="match status" value="1"/>
</dbReference>